<evidence type="ECO:0000259" key="6">
    <source>
        <dbReference type="Pfam" id="PF00590"/>
    </source>
</evidence>
<comment type="pathway">
    <text evidence="1">Cofactor biosynthesis; adenosylcobalamin biosynthesis.</text>
</comment>
<feature type="domain" description="Tetrapyrrole methylase" evidence="6">
    <location>
        <begin position="21"/>
        <end position="187"/>
    </location>
</feature>
<evidence type="ECO:0000256" key="1">
    <source>
        <dbReference type="ARBA" id="ARBA00004953"/>
    </source>
</evidence>
<dbReference type="Gene3D" id="3.40.1010.10">
    <property type="entry name" value="Cobalt-precorrin-4 Transmethylase, Domain 1"/>
    <property type="match status" value="1"/>
</dbReference>
<evidence type="ECO:0000256" key="5">
    <source>
        <dbReference type="ARBA" id="ARBA00022691"/>
    </source>
</evidence>
<dbReference type="GO" id="GO:0008276">
    <property type="term" value="F:protein methyltransferase activity"/>
    <property type="evidence" value="ECO:0007669"/>
    <property type="project" value="InterPro"/>
</dbReference>
<dbReference type="Proteomes" id="UP000027337">
    <property type="component" value="Unassembled WGS sequence"/>
</dbReference>
<dbReference type="Gene3D" id="3.40.50.150">
    <property type="entry name" value="Vaccinia Virus protein VP39"/>
    <property type="match status" value="1"/>
</dbReference>
<accession>A0A061SRS3</accession>
<comment type="caution">
    <text evidence="7">The sequence shown here is derived from an EMBL/GenBank/DDBJ whole genome shotgun (WGS) entry which is preliminary data.</text>
</comment>
<keyword evidence="2" id="KW-0169">Cobalamin biosynthesis</keyword>
<dbReference type="InterPro" id="IPR035996">
    <property type="entry name" value="4pyrrol_Methylase_sf"/>
</dbReference>
<sequence>MGDPWLDIIGMTDDSAAALPSASRAAIDAADVIIGGPRHLERVGAGERGQPWPVPFSIDPVLALRGQKVVVLASGDPFWFGAGGSLAAHLKPGEWRVLPAPSTFALIAGHLGWRMEEITCHGLHAAPLARLRPVLSPNGRMICLLRDGDAPALLAAWMADQGAGEARLWVCERMGGPDQRVRQTTAQGFDLKDVSAPVAVAVALPKNVGLPRASGLPDDSFAHDGQITKRPVRALTLSALGPRPGETLWDIGAGSGSISVEWCLAGGHATAFEIKPARVQNIRQNISDFGLDHRMQVIEGASLDQIADHPTPDAVFVGGGGSAALFDRLFEILPKGTRLVANGVTLETETLLMGLHAATGGDLLRIDLSRPEPLGRMRGWQAARPVLQWSVVL</sequence>
<dbReference type="InterPro" id="IPR012818">
    <property type="entry name" value="CbiE"/>
</dbReference>
<name>A0A061SRS3_9RHOB</name>
<dbReference type="EMBL" id="JEMU01000005">
    <property type="protein sequence ID" value="KAJ03577.1"/>
    <property type="molecule type" value="Genomic_DNA"/>
</dbReference>
<dbReference type="NCBIfam" id="TIGR02467">
    <property type="entry name" value="CbiE"/>
    <property type="match status" value="1"/>
</dbReference>
<dbReference type="eggNOG" id="COG2241">
    <property type="taxonomic scope" value="Bacteria"/>
</dbReference>
<keyword evidence="4 7" id="KW-0808">Transferase</keyword>
<dbReference type="InterPro" id="IPR006365">
    <property type="entry name" value="Cbl_synth_CobL"/>
</dbReference>
<dbReference type="PANTHER" id="PTHR43182:SF1">
    <property type="entry name" value="COBALT-PRECORRIN-7 C(5)-METHYLTRANSFERASE"/>
    <property type="match status" value="1"/>
</dbReference>
<dbReference type="PANTHER" id="PTHR43182">
    <property type="entry name" value="COBALT-PRECORRIN-6B C(15)-METHYLTRANSFERASE (DECARBOXYLATING)"/>
    <property type="match status" value="1"/>
</dbReference>
<dbReference type="InterPro" id="IPR014008">
    <property type="entry name" value="Cbl_synth_MTase_CbiT"/>
</dbReference>
<dbReference type="AlphaFoldDB" id="A0A061SRS3"/>
<dbReference type="RefSeq" id="WP_037906708.1">
    <property type="nucleotide sequence ID" value="NZ_JEMU01000005.1"/>
</dbReference>
<dbReference type="SUPFAM" id="SSF53335">
    <property type="entry name" value="S-adenosyl-L-methionine-dependent methyltransferases"/>
    <property type="match status" value="1"/>
</dbReference>
<dbReference type="CDD" id="cd11644">
    <property type="entry name" value="Precorrin-6Y-MT"/>
    <property type="match status" value="1"/>
</dbReference>
<keyword evidence="5" id="KW-0949">S-adenosyl-L-methionine</keyword>
<dbReference type="InterPro" id="IPR014777">
    <property type="entry name" value="4pyrrole_Mease_sub1"/>
</dbReference>
<dbReference type="InterPro" id="IPR000878">
    <property type="entry name" value="4pyrrol_Mease"/>
</dbReference>
<gene>
    <name evidence="7" type="ORF">PM02_07070</name>
</gene>
<dbReference type="InterPro" id="IPR029063">
    <property type="entry name" value="SAM-dependent_MTases_sf"/>
</dbReference>
<dbReference type="Pfam" id="PF00590">
    <property type="entry name" value="TP_methylase"/>
    <property type="match status" value="1"/>
</dbReference>
<evidence type="ECO:0000256" key="4">
    <source>
        <dbReference type="ARBA" id="ARBA00022679"/>
    </source>
</evidence>
<dbReference type="GO" id="GO:0032259">
    <property type="term" value="P:methylation"/>
    <property type="evidence" value="ECO:0007669"/>
    <property type="project" value="UniProtKB-KW"/>
</dbReference>
<evidence type="ECO:0000256" key="2">
    <source>
        <dbReference type="ARBA" id="ARBA00022573"/>
    </source>
</evidence>
<evidence type="ECO:0000313" key="7">
    <source>
        <dbReference type="EMBL" id="KAJ03577.1"/>
    </source>
</evidence>
<keyword evidence="3 7" id="KW-0489">Methyltransferase</keyword>
<organism evidence="7 8">
    <name type="scientific">Sulfitobacter mediterraneus</name>
    <dbReference type="NCBI Taxonomy" id="83219"/>
    <lineage>
        <taxon>Bacteria</taxon>
        <taxon>Pseudomonadati</taxon>
        <taxon>Pseudomonadota</taxon>
        <taxon>Alphaproteobacteria</taxon>
        <taxon>Rhodobacterales</taxon>
        <taxon>Roseobacteraceae</taxon>
        <taxon>Sulfitobacter</taxon>
    </lineage>
</organism>
<dbReference type="PIRSF" id="PIRSF036428">
    <property type="entry name" value="CobL"/>
    <property type="match status" value="1"/>
</dbReference>
<keyword evidence="8" id="KW-1185">Reference proteome</keyword>
<dbReference type="NCBIfam" id="TIGR02469">
    <property type="entry name" value="CbiT"/>
    <property type="match status" value="1"/>
</dbReference>
<dbReference type="STRING" id="83219.PM02_07070"/>
<dbReference type="eggNOG" id="COG2242">
    <property type="taxonomic scope" value="Bacteria"/>
</dbReference>
<dbReference type="SUPFAM" id="SSF53790">
    <property type="entry name" value="Tetrapyrrole methylase"/>
    <property type="match status" value="1"/>
</dbReference>
<evidence type="ECO:0000313" key="8">
    <source>
        <dbReference type="Proteomes" id="UP000027337"/>
    </source>
</evidence>
<dbReference type="GO" id="GO:0009236">
    <property type="term" value="P:cobalamin biosynthetic process"/>
    <property type="evidence" value="ECO:0007669"/>
    <property type="project" value="UniProtKB-UniPathway"/>
</dbReference>
<dbReference type="UniPathway" id="UPA00148"/>
<reference evidence="7 8" key="1">
    <citation type="journal article" date="2014" name="Genome Announc.">
        <title>Draft Genome Sequences of Two Isolates of the Roseobacter Group, Sulfitobacter sp. Strains 3SOLIMAR09 and 1FIGIMAR09, from Harbors of Mallorca Island (Mediterranean Sea).</title>
        <authorList>
            <person name="Mas-Llado M."/>
            <person name="Pina-Villalonga J.M."/>
            <person name="Brunet-Galmes I."/>
            <person name="Nogales B."/>
            <person name="Bosch R."/>
        </authorList>
    </citation>
    <scope>NUCLEOTIDE SEQUENCE [LARGE SCALE GENOMIC DNA]</scope>
    <source>
        <strain evidence="7 8">1FIGIMAR09</strain>
    </source>
</reference>
<proteinExistence type="predicted"/>
<protein>
    <submittedName>
        <fullName evidence="7">Precorrin-6Y methyltransferase</fullName>
    </submittedName>
</protein>
<dbReference type="InterPro" id="IPR050714">
    <property type="entry name" value="Cobalamin_biosynth_MTase"/>
</dbReference>
<evidence type="ECO:0000256" key="3">
    <source>
        <dbReference type="ARBA" id="ARBA00022603"/>
    </source>
</evidence>